<dbReference type="NCBIfam" id="TIGR02532">
    <property type="entry name" value="IV_pilin_GFxxxE"/>
    <property type="match status" value="1"/>
</dbReference>
<evidence type="ECO:0000259" key="4">
    <source>
        <dbReference type="SMART" id="SM00560"/>
    </source>
</evidence>
<keyword evidence="2" id="KW-1015">Disulfide bond</keyword>
<protein>
    <recommendedName>
        <fullName evidence="4">LamG-like jellyroll fold domain-containing protein</fullName>
    </recommendedName>
</protein>
<dbReference type="InterPro" id="IPR013320">
    <property type="entry name" value="ConA-like_dom_sf"/>
</dbReference>
<organism evidence="5 6">
    <name type="scientific">Candidatus Nealsonbacteria bacterium RIFCSPLOWO2_01_FULL_41_9</name>
    <dbReference type="NCBI Taxonomy" id="1801671"/>
    <lineage>
        <taxon>Bacteria</taxon>
        <taxon>Candidatus Nealsoniibacteriota</taxon>
    </lineage>
</organism>
<dbReference type="Pfam" id="PF13385">
    <property type="entry name" value="Laminin_G_3"/>
    <property type="match status" value="1"/>
</dbReference>
<keyword evidence="1" id="KW-0732">Signal</keyword>
<keyword evidence="3" id="KW-0472">Membrane</keyword>
<comment type="caution">
    <text evidence="5">The sequence shown here is derived from an EMBL/GenBank/DDBJ whole genome shotgun (WGS) entry which is preliminary data.</text>
</comment>
<dbReference type="Proteomes" id="UP000176406">
    <property type="component" value="Unassembled WGS sequence"/>
</dbReference>
<evidence type="ECO:0000313" key="5">
    <source>
        <dbReference type="EMBL" id="OGZ23288.1"/>
    </source>
</evidence>
<dbReference type="SUPFAM" id="SSF49899">
    <property type="entry name" value="Concanavalin A-like lectins/glucanases"/>
    <property type="match status" value="1"/>
</dbReference>
<evidence type="ECO:0000256" key="2">
    <source>
        <dbReference type="ARBA" id="ARBA00023157"/>
    </source>
</evidence>
<keyword evidence="3" id="KW-1133">Transmembrane helix</keyword>
<gene>
    <name evidence="5" type="ORF">A3A08_00665</name>
</gene>
<dbReference type="InterPro" id="IPR012902">
    <property type="entry name" value="N_methyl_site"/>
</dbReference>
<dbReference type="AlphaFoldDB" id="A0A1G2EDS9"/>
<feature type="domain" description="LamG-like jellyroll fold" evidence="4">
    <location>
        <begin position="135"/>
        <end position="269"/>
    </location>
</feature>
<dbReference type="EMBL" id="MHMG01000021">
    <property type="protein sequence ID" value="OGZ23288.1"/>
    <property type="molecule type" value="Genomic_DNA"/>
</dbReference>
<dbReference type="InterPro" id="IPR006558">
    <property type="entry name" value="LamG-like"/>
</dbReference>
<evidence type="ECO:0000256" key="3">
    <source>
        <dbReference type="SAM" id="Phobius"/>
    </source>
</evidence>
<keyword evidence="3" id="KW-0812">Transmembrane</keyword>
<dbReference type="Pfam" id="PF07963">
    <property type="entry name" value="N_methyl"/>
    <property type="match status" value="1"/>
</dbReference>
<proteinExistence type="predicted"/>
<accession>A0A1G2EDS9</accession>
<reference evidence="5 6" key="1">
    <citation type="journal article" date="2016" name="Nat. Commun.">
        <title>Thousands of microbial genomes shed light on interconnected biogeochemical processes in an aquifer system.</title>
        <authorList>
            <person name="Anantharaman K."/>
            <person name="Brown C.T."/>
            <person name="Hug L.A."/>
            <person name="Sharon I."/>
            <person name="Castelle C.J."/>
            <person name="Probst A.J."/>
            <person name="Thomas B.C."/>
            <person name="Singh A."/>
            <person name="Wilkins M.J."/>
            <person name="Karaoz U."/>
            <person name="Brodie E.L."/>
            <person name="Williams K.H."/>
            <person name="Hubbard S.S."/>
            <person name="Banfield J.F."/>
        </authorList>
    </citation>
    <scope>NUCLEOTIDE SEQUENCE [LARGE SCALE GENOMIC DNA]</scope>
</reference>
<dbReference type="SMART" id="SM00560">
    <property type="entry name" value="LamGL"/>
    <property type="match status" value="1"/>
</dbReference>
<evidence type="ECO:0000313" key="6">
    <source>
        <dbReference type="Proteomes" id="UP000176406"/>
    </source>
</evidence>
<feature type="transmembrane region" description="Helical" evidence="3">
    <location>
        <begin position="20"/>
        <end position="38"/>
    </location>
</feature>
<name>A0A1G2EDS9_9BACT</name>
<evidence type="ECO:0000256" key="1">
    <source>
        <dbReference type="ARBA" id="ARBA00022729"/>
    </source>
</evidence>
<sequence length="288" mass="30951">MDSQFYFNLNKEKSFTLIELLVVIAIIGLITSVALVAIDLPGQRQKAKIAKILEFSSSIQNALGSEAVGIWDFDNNVLDSSGYGNNGTINGGATFTDETPQKIVGPSPGKYALSLDGAGDYINCGNGTSIKGSKTAITVGVWIKRNTTGVENGIIGNGVLGSGYGGFALYIWSSNAINFEINDGGVRDNVAYAYPADNNWHYIVGTFQAADTVRIYQDGVLKVSKNTAKTQMTSGYYNCEMGRRPGNNAGYFNGLLDEVSIYNQALTIGQIQQHYAEGLEQHKNLAVQ</sequence>
<dbReference type="Gene3D" id="2.60.120.200">
    <property type="match status" value="1"/>
</dbReference>